<organism evidence="1 2">
    <name type="scientific">Mesorhizobium australicum</name>
    <dbReference type="NCBI Taxonomy" id="536018"/>
    <lineage>
        <taxon>Bacteria</taxon>
        <taxon>Pseudomonadati</taxon>
        <taxon>Pseudomonadota</taxon>
        <taxon>Alphaproteobacteria</taxon>
        <taxon>Hyphomicrobiales</taxon>
        <taxon>Phyllobacteriaceae</taxon>
        <taxon>Mesorhizobium</taxon>
    </lineage>
</organism>
<proteinExistence type="predicted"/>
<dbReference type="GO" id="GO:0016787">
    <property type="term" value="F:hydrolase activity"/>
    <property type="evidence" value="ECO:0007669"/>
    <property type="project" value="TreeGrafter"/>
</dbReference>
<dbReference type="RefSeq" id="WP_085466213.1">
    <property type="nucleotide sequence ID" value="NZ_FXBL01000004.1"/>
</dbReference>
<name>A0A1X7PKX5_9HYPH</name>
<dbReference type="Proteomes" id="UP000193083">
    <property type="component" value="Unassembled WGS sequence"/>
</dbReference>
<dbReference type="Gene3D" id="2.120.10.30">
    <property type="entry name" value="TolB, C-terminal domain"/>
    <property type="match status" value="1"/>
</dbReference>
<reference evidence="1 2" key="1">
    <citation type="submission" date="2017-04" db="EMBL/GenBank/DDBJ databases">
        <authorList>
            <person name="Afonso C.L."/>
            <person name="Miller P.J."/>
            <person name="Scott M.A."/>
            <person name="Spackman E."/>
            <person name="Goraichik I."/>
            <person name="Dimitrov K.M."/>
            <person name="Suarez D.L."/>
            <person name="Swayne D.E."/>
        </authorList>
    </citation>
    <scope>NUCLEOTIDE SEQUENCE [LARGE SCALE GENOMIC DNA]</scope>
    <source>
        <strain evidence="1 2">B5P</strain>
    </source>
</reference>
<sequence>MIGAVRRVWDNFRGSGEAAVTVPPMDGALRPNRLLEEAGLVLSVTAPDDLAQDDKGVIFSAGGEIRRLTPKGSEPVADLGSNITALAASPKGRIAAALVDGGLAIIEPDGRRALVDELGDGPMRCVTALTFSSSDELLVAQGSSKRSHAEWKRDLMERRTDGSVWRISTDGSRQTRIASGLGWPLGIVVAPDGRLVISESWKHRLVVLAEGRGPQPVLADLPGYPARIHRDPAGGYWLALFAPRNQIIEFVQREPAFLARMIEEIDEAYWAAPSLKPSATFLEPLQGGAQKHLGMLKPWAPTRSYGLVVRLDQAFRPVASWHSRADGTRHGVLTCLPDGDRLLVASKGGDAIVEIRPGSKPSSGAA</sequence>
<dbReference type="EMBL" id="FXBL01000004">
    <property type="protein sequence ID" value="SMH51811.1"/>
    <property type="molecule type" value="Genomic_DNA"/>
</dbReference>
<protein>
    <recommendedName>
        <fullName evidence="3">Strictosidine synthase</fullName>
    </recommendedName>
</protein>
<accession>A0A1X7PKX5</accession>
<dbReference type="OrthoDB" id="8872498at2"/>
<evidence type="ECO:0008006" key="3">
    <source>
        <dbReference type="Google" id="ProtNLM"/>
    </source>
</evidence>
<dbReference type="AlphaFoldDB" id="A0A1X7PKX5"/>
<dbReference type="PANTHER" id="PTHR10426">
    <property type="entry name" value="STRICTOSIDINE SYNTHASE-RELATED"/>
    <property type="match status" value="1"/>
</dbReference>
<dbReference type="SUPFAM" id="SSF63829">
    <property type="entry name" value="Calcium-dependent phosphotriesterase"/>
    <property type="match status" value="1"/>
</dbReference>
<gene>
    <name evidence="1" type="ORF">SAMN02982922_4533</name>
</gene>
<evidence type="ECO:0000313" key="1">
    <source>
        <dbReference type="EMBL" id="SMH51811.1"/>
    </source>
</evidence>
<keyword evidence="2" id="KW-1185">Reference proteome</keyword>
<dbReference type="PANTHER" id="PTHR10426:SF88">
    <property type="entry name" value="ADIPOCYTE PLASMA MEMBRANE-ASSOCIATED PROTEIN HEMOMUCIN-RELATED"/>
    <property type="match status" value="1"/>
</dbReference>
<evidence type="ECO:0000313" key="2">
    <source>
        <dbReference type="Proteomes" id="UP000193083"/>
    </source>
</evidence>
<dbReference type="InterPro" id="IPR011042">
    <property type="entry name" value="6-blade_b-propeller_TolB-like"/>
</dbReference>